<feature type="chain" id="PRO_5043866394" description="Retrotransposon Copia-like N-terminal domain-containing protein" evidence="1">
    <location>
        <begin position="28"/>
        <end position="114"/>
    </location>
</feature>
<feature type="signal peptide" evidence="1">
    <location>
        <begin position="1"/>
        <end position="27"/>
    </location>
</feature>
<reference evidence="3 4" key="1">
    <citation type="submission" date="2023-10" db="EMBL/GenBank/DDBJ databases">
        <title>Genome-Wide Identification Analysis in wild type Solanum Pinnatisectum Reveals Some Genes Defensing Phytophthora Infestans.</title>
        <authorList>
            <person name="Sun C."/>
        </authorList>
    </citation>
    <scope>NUCLEOTIDE SEQUENCE [LARGE SCALE GENOMIC DNA]</scope>
    <source>
        <strain evidence="3">LQN</strain>
        <tissue evidence="3">Leaf</tissue>
    </source>
</reference>
<dbReference type="Pfam" id="PF14244">
    <property type="entry name" value="Retrotran_gag_3"/>
    <property type="match status" value="1"/>
</dbReference>
<protein>
    <recommendedName>
        <fullName evidence="2">Retrotransposon Copia-like N-terminal domain-containing protein</fullName>
    </recommendedName>
</protein>
<dbReference type="EMBL" id="JAWPEI010000002">
    <property type="protein sequence ID" value="KAK4733388.1"/>
    <property type="molecule type" value="Genomic_DNA"/>
</dbReference>
<organism evidence="3 4">
    <name type="scientific">Solanum pinnatisectum</name>
    <name type="common">tansyleaf nightshade</name>
    <dbReference type="NCBI Taxonomy" id="50273"/>
    <lineage>
        <taxon>Eukaryota</taxon>
        <taxon>Viridiplantae</taxon>
        <taxon>Streptophyta</taxon>
        <taxon>Embryophyta</taxon>
        <taxon>Tracheophyta</taxon>
        <taxon>Spermatophyta</taxon>
        <taxon>Magnoliopsida</taxon>
        <taxon>eudicotyledons</taxon>
        <taxon>Gunneridae</taxon>
        <taxon>Pentapetalae</taxon>
        <taxon>asterids</taxon>
        <taxon>lamiids</taxon>
        <taxon>Solanales</taxon>
        <taxon>Solanaceae</taxon>
        <taxon>Solanoideae</taxon>
        <taxon>Solaneae</taxon>
        <taxon>Solanum</taxon>
    </lineage>
</organism>
<evidence type="ECO:0000313" key="4">
    <source>
        <dbReference type="Proteomes" id="UP001311915"/>
    </source>
</evidence>
<dbReference type="PANTHER" id="PTHR37610:SF40">
    <property type="entry name" value="OS01G0909600 PROTEIN"/>
    <property type="match status" value="1"/>
</dbReference>
<evidence type="ECO:0000313" key="3">
    <source>
        <dbReference type="EMBL" id="KAK4733388.1"/>
    </source>
</evidence>
<proteinExistence type="predicted"/>
<keyword evidence="1" id="KW-0732">Signal</keyword>
<feature type="domain" description="Retrotransposon Copia-like N-terminal" evidence="2">
    <location>
        <begin position="47"/>
        <end position="94"/>
    </location>
</feature>
<dbReference type="AlphaFoldDB" id="A0AAV9M5M9"/>
<sequence>MFISNFIFNSTIVLILTMVEVVDQVAGSSSSVPTPITFDIGSPLYIHPSDSTGSVLVYVPFDVVGFRSWKSGVLRSLLVKNKLGFINEECMKPSPQSPDHRQWGDVMPWLLPGY</sequence>
<gene>
    <name evidence="3" type="ORF">R3W88_007649</name>
</gene>
<dbReference type="PANTHER" id="PTHR37610">
    <property type="entry name" value="CCHC-TYPE DOMAIN-CONTAINING PROTEIN"/>
    <property type="match status" value="1"/>
</dbReference>
<name>A0AAV9M5M9_9SOLN</name>
<evidence type="ECO:0000259" key="2">
    <source>
        <dbReference type="Pfam" id="PF14244"/>
    </source>
</evidence>
<keyword evidence="4" id="KW-1185">Reference proteome</keyword>
<comment type="caution">
    <text evidence="3">The sequence shown here is derived from an EMBL/GenBank/DDBJ whole genome shotgun (WGS) entry which is preliminary data.</text>
</comment>
<dbReference type="InterPro" id="IPR029472">
    <property type="entry name" value="Copia-like_N"/>
</dbReference>
<dbReference type="Proteomes" id="UP001311915">
    <property type="component" value="Unassembled WGS sequence"/>
</dbReference>
<accession>A0AAV9M5M9</accession>
<evidence type="ECO:0000256" key="1">
    <source>
        <dbReference type="SAM" id="SignalP"/>
    </source>
</evidence>